<comment type="similarity">
    <text evidence="3">Belongs to the FYV10 family.</text>
</comment>
<comment type="function">
    <text evidence="1">Involved in the proteasome-dependent degradation of fructose-1,6-bisphosphatase.</text>
</comment>
<dbReference type="GO" id="GO:0005737">
    <property type="term" value="C:cytoplasm"/>
    <property type="evidence" value="ECO:0007669"/>
    <property type="project" value="UniProtKB-SubCell"/>
</dbReference>
<dbReference type="Proteomes" id="UP000308953">
    <property type="component" value="Unassembled WGS sequence"/>
</dbReference>
<evidence type="ECO:0000259" key="9">
    <source>
        <dbReference type="PROSITE" id="PS50897"/>
    </source>
</evidence>
<dbReference type="PANTHER" id="PTHR12170">
    <property type="entry name" value="MACROPHAGE ERYTHROBLAST ATTACHER-RELATED"/>
    <property type="match status" value="1"/>
</dbReference>
<dbReference type="InterPro" id="IPR006594">
    <property type="entry name" value="LisH"/>
</dbReference>
<evidence type="ECO:0000256" key="2">
    <source>
        <dbReference type="ARBA" id="ARBA00004496"/>
    </source>
</evidence>
<dbReference type="PROSITE" id="PS51867">
    <property type="entry name" value="ZF_RING_GID"/>
    <property type="match status" value="1"/>
</dbReference>
<dbReference type="Pfam" id="PF10607">
    <property type="entry name" value="CTLH"/>
    <property type="match status" value="1"/>
</dbReference>
<proteinExistence type="inferred from homology"/>
<gene>
    <name evidence="11" type="ORF">D6D10_01821</name>
</gene>
<dbReference type="GO" id="GO:0043161">
    <property type="term" value="P:proteasome-mediated ubiquitin-dependent protein catabolic process"/>
    <property type="evidence" value="ECO:0007669"/>
    <property type="project" value="InterPro"/>
</dbReference>
<keyword evidence="4" id="KW-0963">Cytoplasm</keyword>
<protein>
    <submittedName>
        <fullName evidence="11">Protein FYV10</fullName>
    </submittedName>
</protein>
<keyword evidence="7" id="KW-0862">Zinc</keyword>
<dbReference type="AlphaFoldDB" id="A0A4S9F5M4"/>
<evidence type="ECO:0000256" key="7">
    <source>
        <dbReference type="ARBA" id="ARBA00022833"/>
    </source>
</evidence>
<feature type="zinc finger region" description="RING-Gid-type" evidence="8">
    <location>
        <begin position="329"/>
        <end position="390"/>
    </location>
</feature>
<evidence type="ECO:0000256" key="8">
    <source>
        <dbReference type="PROSITE-ProRule" id="PRU01215"/>
    </source>
</evidence>
<dbReference type="GO" id="GO:0005634">
    <property type="term" value="C:nucleus"/>
    <property type="evidence" value="ECO:0007669"/>
    <property type="project" value="TreeGrafter"/>
</dbReference>
<dbReference type="InterPro" id="IPR006595">
    <property type="entry name" value="CTLH_C"/>
</dbReference>
<dbReference type="PROSITE" id="PS50897">
    <property type="entry name" value="CTLH"/>
    <property type="match status" value="1"/>
</dbReference>
<evidence type="ECO:0000256" key="5">
    <source>
        <dbReference type="ARBA" id="ARBA00022723"/>
    </source>
</evidence>
<reference evidence="11 12" key="1">
    <citation type="submission" date="2018-10" db="EMBL/GenBank/DDBJ databases">
        <title>Fifty Aureobasidium pullulans genomes reveal a recombining polyextremotolerant generalist.</title>
        <authorList>
            <person name="Gostincar C."/>
            <person name="Turk M."/>
            <person name="Zajc J."/>
            <person name="Gunde-Cimerman N."/>
        </authorList>
    </citation>
    <scope>NUCLEOTIDE SEQUENCE [LARGE SCALE GENOMIC DNA]</scope>
    <source>
        <strain evidence="11 12">EXF-9785</strain>
    </source>
</reference>
<comment type="caution">
    <text evidence="11">The sequence shown here is derived from an EMBL/GenBank/DDBJ whole genome shotgun (WGS) entry which is preliminary data.</text>
</comment>
<name>A0A4S9F5M4_AURPU</name>
<dbReference type="PROSITE" id="PS50896">
    <property type="entry name" value="LISH"/>
    <property type="match status" value="1"/>
</dbReference>
<dbReference type="SMART" id="SM00667">
    <property type="entry name" value="LisH"/>
    <property type="match status" value="1"/>
</dbReference>
<evidence type="ECO:0000259" key="10">
    <source>
        <dbReference type="PROSITE" id="PS51867"/>
    </source>
</evidence>
<feature type="domain" description="CTLH" evidence="9">
    <location>
        <begin position="161"/>
        <end position="218"/>
    </location>
</feature>
<dbReference type="InterPro" id="IPR045098">
    <property type="entry name" value="Fyv10_fam"/>
</dbReference>
<keyword evidence="5" id="KW-0479">Metal-binding</keyword>
<dbReference type="EMBL" id="QZAV01000019">
    <property type="protein sequence ID" value="THX42586.1"/>
    <property type="molecule type" value="Genomic_DNA"/>
</dbReference>
<evidence type="ECO:0000256" key="6">
    <source>
        <dbReference type="ARBA" id="ARBA00022771"/>
    </source>
</evidence>
<dbReference type="SMART" id="SM00668">
    <property type="entry name" value="CTLH"/>
    <property type="match status" value="1"/>
</dbReference>
<evidence type="ECO:0000256" key="4">
    <source>
        <dbReference type="ARBA" id="ARBA00022490"/>
    </source>
</evidence>
<evidence type="ECO:0000256" key="3">
    <source>
        <dbReference type="ARBA" id="ARBA00010615"/>
    </source>
</evidence>
<dbReference type="PANTHER" id="PTHR12170:SF2">
    <property type="entry name" value="E3 UBIQUITIN-PROTEIN TRANSFERASE MAEA"/>
    <property type="match status" value="1"/>
</dbReference>
<keyword evidence="6 8" id="KW-0863">Zinc-finger</keyword>
<comment type="subcellular location">
    <subcellularLocation>
        <location evidence="2">Cytoplasm</location>
    </subcellularLocation>
</comment>
<feature type="domain" description="RING-Gid-type" evidence="10">
    <location>
        <begin position="329"/>
        <end position="390"/>
    </location>
</feature>
<dbReference type="InterPro" id="IPR044063">
    <property type="entry name" value="ZF_RING_GID"/>
</dbReference>
<evidence type="ECO:0000313" key="12">
    <source>
        <dbReference type="Proteomes" id="UP000308953"/>
    </source>
</evidence>
<dbReference type="GO" id="GO:0061630">
    <property type="term" value="F:ubiquitin protein ligase activity"/>
    <property type="evidence" value="ECO:0007669"/>
    <property type="project" value="InterPro"/>
</dbReference>
<evidence type="ECO:0000313" key="11">
    <source>
        <dbReference type="EMBL" id="THX42586.1"/>
    </source>
</evidence>
<sequence length="406" mass="45742">MAELISTKLHAEQHLLLDQPLLRVPFELTRKNFAQARRHIEKTSADTLAALNAAATAAPETTPDQTLASLDAMIAKAQTLKRKLEALHAEEEMLHRHQRARIQHLQELHDIPNLADVKYDEWSKVRLDRMLVDYLLRQGYTRSADQLAKEKKIEDLVDVQAFIECSRIEASLQNGRTQECLAWCSENKQTLKKINSNLELELRLQQFIELVRTGEPQKLIEATLHARKHLGTHQNDSYGLRAGGLLANPPHTRTEPYKVVFIFTMYSTARWPQLAELFVKTHHEIFSLPPRPLLHIALSAGLSALKTPACHSHYASSSSNASSSTTSVCPICSTELNALARSVPYAHHSKSYVEDDPVMLPNGRIYGRGRLMALNEKIGTAEGKVRDPTDLSLEFNESDIKKVYIS</sequence>
<dbReference type="GO" id="GO:0008270">
    <property type="term" value="F:zinc ion binding"/>
    <property type="evidence" value="ECO:0007669"/>
    <property type="project" value="UniProtKB-KW"/>
</dbReference>
<dbReference type="GO" id="GO:0034657">
    <property type="term" value="C:GID complex"/>
    <property type="evidence" value="ECO:0007669"/>
    <property type="project" value="TreeGrafter"/>
</dbReference>
<evidence type="ECO:0000256" key="1">
    <source>
        <dbReference type="ARBA" id="ARBA00002343"/>
    </source>
</evidence>
<organism evidence="11 12">
    <name type="scientific">Aureobasidium pullulans</name>
    <name type="common">Black yeast</name>
    <name type="synonym">Pullularia pullulans</name>
    <dbReference type="NCBI Taxonomy" id="5580"/>
    <lineage>
        <taxon>Eukaryota</taxon>
        <taxon>Fungi</taxon>
        <taxon>Dikarya</taxon>
        <taxon>Ascomycota</taxon>
        <taxon>Pezizomycotina</taxon>
        <taxon>Dothideomycetes</taxon>
        <taxon>Dothideomycetidae</taxon>
        <taxon>Dothideales</taxon>
        <taxon>Saccotheciaceae</taxon>
        <taxon>Aureobasidium</taxon>
    </lineage>
</organism>
<dbReference type="InterPro" id="IPR024964">
    <property type="entry name" value="CTLH/CRA"/>
</dbReference>
<accession>A0A4S9F5M4</accession>